<feature type="signal peptide" evidence="1">
    <location>
        <begin position="1"/>
        <end position="29"/>
    </location>
</feature>
<dbReference type="EMBL" id="HBHI01022497">
    <property type="protein sequence ID" value="CAD9687929.1"/>
    <property type="molecule type" value="Transcribed_RNA"/>
</dbReference>
<evidence type="ECO:0000313" key="2">
    <source>
        <dbReference type="EMBL" id="CAD9687929.1"/>
    </source>
</evidence>
<protein>
    <submittedName>
        <fullName evidence="2">Uncharacterized protein</fullName>
    </submittedName>
</protein>
<gene>
    <name evidence="2" type="ORF">EANT1437_LOCUS11567</name>
</gene>
<keyword evidence="1" id="KW-0732">Signal</keyword>
<feature type="chain" id="PRO_5031279902" evidence="1">
    <location>
        <begin position="30"/>
        <end position="127"/>
    </location>
</feature>
<sequence length="127" mass="13089">MKMKVNKSTIIISVLILAVSSNFVKRCDAIACIGVTRSKNAVGTESDCGSVYGSCIAGGECLAQDDGVCYVSTTGNKCSGMGFKSVVDPTIPPTPAPAPTGTSATPKTTALFPLTAIAMGMMVWYQL</sequence>
<evidence type="ECO:0000256" key="1">
    <source>
        <dbReference type="SAM" id="SignalP"/>
    </source>
</evidence>
<proteinExistence type="predicted"/>
<name>A0A7S2WHD3_9STRA</name>
<organism evidence="2">
    <name type="scientific">Eucampia antarctica</name>
    <dbReference type="NCBI Taxonomy" id="49252"/>
    <lineage>
        <taxon>Eukaryota</taxon>
        <taxon>Sar</taxon>
        <taxon>Stramenopiles</taxon>
        <taxon>Ochrophyta</taxon>
        <taxon>Bacillariophyta</taxon>
        <taxon>Mediophyceae</taxon>
        <taxon>Biddulphiophycidae</taxon>
        <taxon>Hemiaulales</taxon>
        <taxon>Hemiaulaceae</taxon>
        <taxon>Eucampia</taxon>
    </lineage>
</organism>
<accession>A0A7S2WHD3</accession>
<dbReference type="AlphaFoldDB" id="A0A7S2WHD3"/>
<reference evidence="2" key="1">
    <citation type="submission" date="2021-01" db="EMBL/GenBank/DDBJ databases">
        <authorList>
            <person name="Corre E."/>
            <person name="Pelletier E."/>
            <person name="Niang G."/>
            <person name="Scheremetjew M."/>
            <person name="Finn R."/>
            <person name="Kale V."/>
            <person name="Holt S."/>
            <person name="Cochrane G."/>
            <person name="Meng A."/>
            <person name="Brown T."/>
            <person name="Cohen L."/>
        </authorList>
    </citation>
    <scope>NUCLEOTIDE SEQUENCE</scope>
    <source>
        <strain evidence="2">CCMP1452</strain>
    </source>
</reference>